<proteinExistence type="predicted"/>
<dbReference type="Proteomes" id="UP000054018">
    <property type="component" value="Unassembled WGS sequence"/>
</dbReference>
<protein>
    <submittedName>
        <fullName evidence="2">Uncharacterized protein</fullName>
    </submittedName>
</protein>
<evidence type="ECO:0000313" key="2">
    <source>
        <dbReference type="EMBL" id="KIK20678.1"/>
    </source>
</evidence>
<keyword evidence="3" id="KW-1185">Reference proteome</keyword>
<organism evidence="2 3">
    <name type="scientific">Pisolithus microcarpus 441</name>
    <dbReference type="NCBI Taxonomy" id="765257"/>
    <lineage>
        <taxon>Eukaryota</taxon>
        <taxon>Fungi</taxon>
        <taxon>Dikarya</taxon>
        <taxon>Basidiomycota</taxon>
        <taxon>Agaricomycotina</taxon>
        <taxon>Agaricomycetes</taxon>
        <taxon>Agaricomycetidae</taxon>
        <taxon>Boletales</taxon>
        <taxon>Sclerodermatineae</taxon>
        <taxon>Pisolithaceae</taxon>
        <taxon>Pisolithus</taxon>
    </lineage>
</organism>
<name>A0A0C9ZLC3_9AGAM</name>
<evidence type="ECO:0000256" key="1">
    <source>
        <dbReference type="SAM" id="MobiDB-lite"/>
    </source>
</evidence>
<dbReference type="EMBL" id="KN833760">
    <property type="protein sequence ID" value="KIK20678.1"/>
    <property type="molecule type" value="Genomic_DNA"/>
</dbReference>
<reference evidence="3" key="2">
    <citation type="submission" date="2015-01" db="EMBL/GenBank/DDBJ databases">
        <title>Evolutionary Origins and Diversification of the Mycorrhizal Mutualists.</title>
        <authorList>
            <consortium name="DOE Joint Genome Institute"/>
            <consortium name="Mycorrhizal Genomics Consortium"/>
            <person name="Kohler A."/>
            <person name="Kuo A."/>
            <person name="Nagy L.G."/>
            <person name="Floudas D."/>
            <person name="Copeland A."/>
            <person name="Barry K.W."/>
            <person name="Cichocki N."/>
            <person name="Veneault-Fourrey C."/>
            <person name="LaButti K."/>
            <person name="Lindquist E.A."/>
            <person name="Lipzen A."/>
            <person name="Lundell T."/>
            <person name="Morin E."/>
            <person name="Murat C."/>
            <person name="Riley R."/>
            <person name="Ohm R."/>
            <person name="Sun H."/>
            <person name="Tunlid A."/>
            <person name="Henrissat B."/>
            <person name="Grigoriev I.V."/>
            <person name="Hibbett D.S."/>
            <person name="Martin F."/>
        </authorList>
    </citation>
    <scope>NUCLEOTIDE SEQUENCE [LARGE SCALE GENOMIC DNA]</scope>
    <source>
        <strain evidence="3">441</strain>
    </source>
</reference>
<dbReference type="HOGENOM" id="CLU_2980023_0_0_1"/>
<evidence type="ECO:0000313" key="3">
    <source>
        <dbReference type="Proteomes" id="UP000054018"/>
    </source>
</evidence>
<reference evidence="2 3" key="1">
    <citation type="submission" date="2014-04" db="EMBL/GenBank/DDBJ databases">
        <authorList>
            <consortium name="DOE Joint Genome Institute"/>
            <person name="Kuo A."/>
            <person name="Kohler A."/>
            <person name="Costa M.D."/>
            <person name="Nagy L.G."/>
            <person name="Floudas D."/>
            <person name="Copeland A."/>
            <person name="Barry K.W."/>
            <person name="Cichocki N."/>
            <person name="Veneault-Fourrey C."/>
            <person name="LaButti K."/>
            <person name="Lindquist E.A."/>
            <person name="Lipzen A."/>
            <person name="Lundell T."/>
            <person name="Morin E."/>
            <person name="Murat C."/>
            <person name="Sun H."/>
            <person name="Tunlid A."/>
            <person name="Henrissat B."/>
            <person name="Grigoriev I.V."/>
            <person name="Hibbett D.S."/>
            <person name="Martin F."/>
            <person name="Nordberg H.P."/>
            <person name="Cantor M.N."/>
            <person name="Hua S.X."/>
        </authorList>
    </citation>
    <scope>NUCLEOTIDE SEQUENCE [LARGE SCALE GENOMIC DNA]</scope>
    <source>
        <strain evidence="2 3">441</strain>
    </source>
</reference>
<feature type="region of interest" description="Disordered" evidence="1">
    <location>
        <begin position="1"/>
        <end position="23"/>
    </location>
</feature>
<dbReference type="AlphaFoldDB" id="A0A0C9ZLC3"/>
<accession>A0A0C9ZLC3</accession>
<gene>
    <name evidence="2" type="ORF">PISMIDRAFT_682076</name>
</gene>
<sequence>MFGRLPSRANSGTKPWYPLLQPSPESRARNLASMGVNKGMGPEFAVFWTTDLRRNKEN</sequence>